<gene>
    <name evidence="2" type="ORF">DFP72DRAFT_880027</name>
</gene>
<keyword evidence="3" id="KW-1185">Reference proteome</keyword>
<feature type="compositionally biased region" description="Acidic residues" evidence="1">
    <location>
        <begin position="291"/>
        <end position="308"/>
    </location>
</feature>
<feature type="compositionally biased region" description="Polar residues" evidence="1">
    <location>
        <begin position="743"/>
        <end position="755"/>
    </location>
</feature>
<feature type="compositionally biased region" description="Low complexity" evidence="1">
    <location>
        <begin position="694"/>
        <end position="705"/>
    </location>
</feature>
<evidence type="ECO:0000256" key="1">
    <source>
        <dbReference type="SAM" id="MobiDB-lite"/>
    </source>
</evidence>
<feature type="compositionally biased region" description="Basic and acidic residues" evidence="1">
    <location>
        <begin position="446"/>
        <end position="477"/>
    </location>
</feature>
<feature type="region of interest" description="Disordered" evidence="1">
    <location>
        <begin position="500"/>
        <end position="673"/>
    </location>
</feature>
<feature type="region of interest" description="Disordered" evidence="1">
    <location>
        <begin position="363"/>
        <end position="477"/>
    </location>
</feature>
<feature type="region of interest" description="Disordered" evidence="1">
    <location>
        <begin position="945"/>
        <end position="964"/>
    </location>
</feature>
<evidence type="ECO:0000313" key="2">
    <source>
        <dbReference type="EMBL" id="KAF6761076.1"/>
    </source>
</evidence>
<feature type="region of interest" description="Disordered" evidence="1">
    <location>
        <begin position="179"/>
        <end position="267"/>
    </location>
</feature>
<dbReference type="AlphaFoldDB" id="A0A8H6MDH0"/>
<feature type="compositionally biased region" description="Polar residues" evidence="1">
    <location>
        <begin position="591"/>
        <end position="605"/>
    </location>
</feature>
<name>A0A8H6MDH0_9AGAR</name>
<feature type="region of interest" description="Disordered" evidence="1">
    <location>
        <begin position="687"/>
        <end position="719"/>
    </location>
</feature>
<evidence type="ECO:0000313" key="3">
    <source>
        <dbReference type="Proteomes" id="UP000521943"/>
    </source>
</evidence>
<feature type="region of interest" description="Disordered" evidence="1">
    <location>
        <begin position="111"/>
        <end position="140"/>
    </location>
</feature>
<feature type="region of interest" description="Disordered" evidence="1">
    <location>
        <begin position="60"/>
        <end position="90"/>
    </location>
</feature>
<protein>
    <submittedName>
        <fullName evidence="2">Uncharacterized protein</fullName>
    </submittedName>
</protein>
<feature type="compositionally biased region" description="Polar residues" evidence="1">
    <location>
        <begin position="501"/>
        <end position="519"/>
    </location>
</feature>
<feature type="compositionally biased region" description="Polar residues" evidence="1">
    <location>
        <begin position="325"/>
        <end position="337"/>
    </location>
</feature>
<dbReference type="OrthoDB" id="3067694at2759"/>
<feature type="compositionally biased region" description="Basic and acidic residues" evidence="1">
    <location>
        <begin position="618"/>
        <end position="630"/>
    </location>
</feature>
<dbReference type="EMBL" id="JACGCI010000010">
    <property type="protein sequence ID" value="KAF6761076.1"/>
    <property type="molecule type" value="Genomic_DNA"/>
</dbReference>
<reference evidence="2 3" key="1">
    <citation type="submission" date="2020-07" db="EMBL/GenBank/DDBJ databases">
        <title>Comparative genomics of pyrophilous fungi reveals a link between fire events and developmental genes.</title>
        <authorList>
            <consortium name="DOE Joint Genome Institute"/>
            <person name="Steindorff A.S."/>
            <person name="Carver A."/>
            <person name="Calhoun S."/>
            <person name="Stillman K."/>
            <person name="Liu H."/>
            <person name="Lipzen A."/>
            <person name="Pangilinan J."/>
            <person name="Labutti K."/>
            <person name="Bruns T.D."/>
            <person name="Grigoriev I.V."/>
        </authorList>
    </citation>
    <scope>NUCLEOTIDE SEQUENCE [LARGE SCALE GENOMIC DNA]</scope>
    <source>
        <strain evidence="2 3">CBS 144469</strain>
    </source>
</reference>
<feature type="compositionally biased region" description="Low complexity" evidence="1">
    <location>
        <begin position="60"/>
        <end position="71"/>
    </location>
</feature>
<dbReference type="Proteomes" id="UP000521943">
    <property type="component" value="Unassembled WGS sequence"/>
</dbReference>
<feature type="region of interest" description="Disordered" evidence="1">
    <location>
        <begin position="732"/>
        <end position="763"/>
    </location>
</feature>
<feature type="compositionally biased region" description="Basic residues" evidence="1">
    <location>
        <begin position="196"/>
        <end position="209"/>
    </location>
</feature>
<accession>A0A8H6MDH0</accession>
<feature type="compositionally biased region" description="Basic residues" evidence="1">
    <location>
        <begin position="435"/>
        <end position="445"/>
    </location>
</feature>
<feature type="region of interest" description="Disordered" evidence="1">
    <location>
        <begin position="280"/>
        <end position="349"/>
    </location>
</feature>
<proteinExistence type="predicted"/>
<organism evidence="2 3">
    <name type="scientific">Ephemerocybe angulata</name>
    <dbReference type="NCBI Taxonomy" id="980116"/>
    <lineage>
        <taxon>Eukaryota</taxon>
        <taxon>Fungi</taxon>
        <taxon>Dikarya</taxon>
        <taxon>Basidiomycota</taxon>
        <taxon>Agaricomycotina</taxon>
        <taxon>Agaricomycetes</taxon>
        <taxon>Agaricomycetidae</taxon>
        <taxon>Agaricales</taxon>
        <taxon>Agaricineae</taxon>
        <taxon>Psathyrellaceae</taxon>
        <taxon>Ephemerocybe</taxon>
    </lineage>
</organism>
<feature type="compositionally biased region" description="Basic and acidic residues" evidence="1">
    <location>
        <begin position="378"/>
        <end position="433"/>
    </location>
</feature>
<sequence>MHRSQLFIESPMTRFESRSLKFIFSNFQGSAYKRWTFLAHPSLILLGHRAAYFTMSSDSMSVSSNSSPARSVAKETRSRSSSGEPEQHRKKIDVSLIKKWLEAKQRRYTDKEEDMVSIVTSGDENPPSDDPGDGAYRGRVPVRSRIGTVQAVREAVSPIRPRRSGRFGASASNVEVLQEETKAAEDDGEIVQTPSKSKKNRLKQHKHKSSAIVDSESDDLHTGAHLSSSTKRRRMDRKASSSPLSKKARYATGIRTPSPVFRNGTKSDDERNYLLRFFDDEASADDHDGAESDGDEDQAMQSDNEYDYADSFIDDGIAERHPSDSDVSMQSRRPSLSHSHDGISDASNDPAVLRALKALKEAKAARAAKKASSGLDASGKKPKEKDAAKRMKEEERAKRANEDALRKKVKKDEEAARKANKEAAKRAEEEAKVLARLKVKSFAKKAKGDKDAAGSEKEARTLAKKVKEAKDAQRAMEAGKKLMEAARRVREDEERILALSRLSTDSEVGKASNSDSPTPLRSPVSLKDGPSRQKTAPSSHDSDIEIISSNIPPKEPKSLKSKLKIALKNKMNSPKTKAKTPSKAKTLSKVNAPSKSKKGQATESTSDGDENDPSTPSKEQRPPKTPRSDAKTPAAPPASEKKKGKQKAVARTTSPEPPVDDNDAPYSDGGLSAYELEQIEKAIAASKAKNFPKAGESSSQGSASSTGPVTPSRPGRGVSMKDFLKLLNPVSDTKQASPKKPQEPSSPVQVPTTSGPFDPKADPSVVRRCVTLPDVDEVNDPALQDPILAEQYVDLPRLRRGILIPWTDTPGKGFISFTKWAEWIPDMNAANAYGAVNFTQAGPIRNPARVSPLDVAMKNMGSNSQKFNFYCATNPPVPLIATSAGWVDRSQLLAPAEKGVRQKYISIILHSQEWQRTLGFIRTASGFTSLHGQLARNALQFSSRAQASRRTTAPAVPDADGTTREVPANMFVNDPTQNSASSSTVATDTFSLPNDATIPVYDARDAGELDFEKVLPRLSDELPLYTGGEIPFGSFVLLGYTMTIFLANNNNWTLGCNILWVVLIGSP</sequence>
<feature type="compositionally biased region" description="Basic and acidic residues" evidence="1">
    <location>
        <begin position="280"/>
        <end position="290"/>
    </location>
</feature>
<comment type="caution">
    <text evidence="2">The sequence shown here is derived from an EMBL/GenBank/DDBJ whole genome shotgun (WGS) entry which is preliminary data.</text>
</comment>